<gene>
    <name evidence="1" type="ordered locus">LFE_1228</name>
</gene>
<name>I0INR4_LEPFC</name>
<protein>
    <submittedName>
        <fullName evidence="1">Uncharacterized protein</fullName>
    </submittedName>
</protein>
<organism evidence="1 2">
    <name type="scientific">Leptospirillum ferrooxidans (strain C2-3)</name>
    <dbReference type="NCBI Taxonomy" id="1162668"/>
    <lineage>
        <taxon>Bacteria</taxon>
        <taxon>Pseudomonadati</taxon>
        <taxon>Nitrospirota</taxon>
        <taxon>Nitrospiria</taxon>
        <taxon>Nitrospirales</taxon>
        <taxon>Nitrospiraceae</taxon>
        <taxon>Leptospirillum</taxon>
    </lineage>
</organism>
<accession>I0INR4</accession>
<dbReference type="KEGG" id="lfc:LFE_1228"/>
<dbReference type="PATRIC" id="fig|1162668.3.peg.1428"/>
<dbReference type="HOGENOM" id="CLU_2916995_0_0_0"/>
<dbReference type="Proteomes" id="UP000007382">
    <property type="component" value="Chromosome"/>
</dbReference>
<evidence type="ECO:0000313" key="1">
    <source>
        <dbReference type="EMBL" id="BAM06913.1"/>
    </source>
</evidence>
<dbReference type="EMBL" id="AP012342">
    <property type="protein sequence ID" value="BAM06913.1"/>
    <property type="molecule type" value="Genomic_DNA"/>
</dbReference>
<evidence type="ECO:0000313" key="2">
    <source>
        <dbReference type="Proteomes" id="UP000007382"/>
    </source>
</evidence>
<reference evidence="1 2" key="1">
    <citation type="journal article" date="2012" name="J. Bacteriol.">
        <title>Complete Genome Sequence of Leptospirillum ferrooxidans Strain C2-3, Isolated from a Fresh Volcanic Ash Deposit on the Island of Miyake, Japan.</title>
        <authorList>
            <person name="Fujimura R."/>
            <person name="Sato Y."/>
            <person name="Nishizawa T."/>
            <person name="Oshima K."/>
            <person name="Kim S.-W."/>
            <person name="Hattori M."/>
            <person name="Kamijo T."/>
            <person name="Ohta H."/>
        </authorList>
    </citation>
    <scope>NUCLEOTIDE SEQUENCE [LARGE SCALE GENOMIC DNA]</scope>
    <source>
        <strain evidence="1 2">C2-3</strain>
    </source>
</reference>
<sequence length="61" mass="6739">MEKENDGGDISAEIKEISEKTGIEFMKTDGLSSQLKFGKAEKAIRGGRSEAWFYSEGSHRA</sequence>
<proteinExistence type="predicted"/>
<reference evidence="2" key="2">
    <citation type="submission" date="2012-03" db="EMBL/GenBank/DDBJ databases">
        <title>The complete genome sequence of the pioneer microbe on fresh volcanic deposit, Leptospirillum ferrooxidans strain C2-3.</title>
        <authorList>
            <person name="Fujimura R."/>
            <person name="Sato Y."/>
            <person name="Nishizawa T."/>
            <person name="Nanba K."/>
            <person name="Oshima K."/>
            <person name="Hattori M."/>
            <person name="Kamijo T."/>
            <person name="Ohta H."/>
        </authorList>
    </citation>
    <scope>NUCLEOTIDE SEQUENCE [LARGE SCALE GENOMIC DNA]</scope>
    <source>
        <strain evidence="2">C2-3</strain>
    </source>
</reference>
<keyword evidence="2" id="KW-1185">Reference proteome</keyword>
<dbReference type="AlphaFoldDB" id="I0INR4"/>